<accession>A0A834ZK24</accession>
<dbReference type="OrthoDB" id="674963at2759"/>
<dbReference type="Pfam" id="PF04502">
    <property type="entry name" value="Saf4_Yju2"/>
    <property type="match status" value="1"/>
</dbReference>
<dbReference type="GO" id="GO:0000398">
    <property type="term" value="P:mRNA splicing, via spliceosome"/>
    <property type="evidence" value="ECO:0007669"/>
    <property type="project" value="InterPro"/>
</dbReference>
<dbReference type="Proteomes" id="UP000655225">
    <property type="component" value="Unassembled WGS sequence"/>
</dbReference>
<proteinExistence type="predicted"/>
<dbReference type="AlphaFoldDB" id="A0A834ZK24"/>
<evidence type="ECO:0000256" key="1">
    <source>
        <dbReference type="SAM" id="MobiDB-lite"/>
    </source>
</evidence>
<dbReference type="InterPro" id="IPR007590">
    <property type="entry name" value="Saf4/Yju2"/>
</dbReference>
<reference evidence="2 3" key="1">
    <citation type="submission" date="2020-04" db="EMBL/GenBank/DDBJ databases">
        <title>Plant Genome Project.</title>
        <authorList>
            <person name="Zhang R.-G."/>
        </authorList>
    </citation>
    <scope>NUCLEOTIDE SEQUENCE [LARGE SCALE GENOMIC DNA]</scope>
    <source>
        <strain evidence="2">YNK0</strain>
        <tissue evidence="2">Leaf</tissue>
    </source>
</reference>
<sequence>MKTDPQNSDYVVESGATQNFEPWCAEDEGSRNHVRRIHDDEDVDVDGELNQLSTDTLETPNSKLKCSSLVEKKEGFDISCTLRNLASLKVSRRKFSEELPGNPTDSLTKANIFDSSDNKAMKP</sequence>
<dbReference type="EMBL" id="JABCRI010000003">
    <property type="protein sequence ID" value="KAF8408875.1"/>
    <property type="molecule type" value="Genomic_DNA"/>
</dbReference>
<feature type="compositionally biased region" description="Polar residues" evidence="1">
    <location>
        <begin position="103"/>
        <end position="115"/>
    </location>
</feature>
<keyword evidence="3" id="KW-1185">Reference proteome</keyword>
<evidence type="ECO:0000313" key="3">
    <source>
        <dbReference type="Proteomes" id="UP000655225"/>
    </source>
</evidence>
<feature type="region of interest" description="Disordered" evidence="1">
    <location>
        <begin position="95"/>
        <end position="123"/>
    </location>
</feature>
<name>A0A834ZK24_TETSI</name>
<comment type="caution">
    <text evidence="2">The sequence shown here is derived from an EMBL/GenBank/DDBJ whole genome shotgun (WGS) entry which is preliminary data.</text>
</comment>
<gene>
    <name evidence="2" type="ORF">HHK36_004944</name>
</gene>
<evidence type="ECO:0000313" key="2">
    <source>
        <dbReference type="EMBL" id="KAF8408875.1"/>
    </source>
</evidence>
<organism evidence="2 3">
    <name type="scientific">Tetracentron sinense</name>
    <name type="common">Spur-leaf</name>
    <dbReference type="NCBI Taxonomy" id="13715"/>
    <lineage>
        <taxon>Eukaryota</taxon>
        <taxon>Viridiplantae</taxon>
        <taxon>Streptophyta</taxon>
        <taxon>Embryophyta</taxon>
        <taxon>Tracheophyta</taxon>
        <taxon>Spermatophyta</taxon>
        <taxon>Magnoliopsida</taxon>
        <taxon>Trochodendrales</taxon>
        <taxon>Trochodendraceae</taxon>
        <taxon>Tetracentron</taxon>
    </lineage>
</organism>
<protein>
    <submittedName>
        <fullName evidence="2">Uncharacterized protein</fullName>
    </submittedName>
</protein>